<comment type="caution">
    <text evidence="1">The sequence shown here is derived from an EMBL/GenBank/DDBJ whole genome shotgun (WGS) entry which is preliminary data.</text>
</comment>
<dbReference type="AlphaFoldDB" id="X1E2V9"/>
<sequence>GGDLCLEEMAQVLLVKDQEQVEDWGVAWAKGWAEWEEVVLGQAQVEAVFAPVVGRGFPMRQAFPAIT</sequence>
<dbReference type="EMBL" id="BARU01003801">
    <property type="protein sequence ID" value="GAH27601.1"/>
    <property type="molecule type" value="Genomic_DNA"/>
</dbReference>
<feature type="non-terminal residue" evidence="1">
    <location>
        <position position="1"/>
    </location>
</feature>
<accession>X1E2V9</accession>
<evidence type="ECO:0000313" key="1">
    <source>
        <dbReference type="EMBL" id="GAH27601.1"/>
    </source>
</evidence>
<protein>
    <submittedName>
        <fullName evidence="1">Uncharacterized protein</fullName>
    </submittedName>
</protein>
<reference evidence="1" key="1">
    <citation type="journal article" date="2014" name="Front. Microbiol.">
        <title>High frequency of phylogenetically diverse reductive dehalogenase-homologous genes in deep subseafloor sedimentary metagenomes.</title>
        <authorList>
            <person name="Kawai M."/>
            <person name="Futagami T."/>
            <person name="Toyoda A."/>
            <person name="Takaki Y."/>
            <person name="Nishi S."/>
            <person name="Hori S."/>
            <person name="Arai W."/>
            <person name="Tsubouchi T."/>
            <person name="Morono Y."/>
            <person name="Uchiyama I."/>
            <person name="Ito T."/>
            <person name="Fujiyama A."/>
            <person name="Inagaki F."/>
            <person name="Takami H."/>
        </authorList>
    </citation>
    <scope>NUCLEOTIDE SEQUENCE</scope>
    <source>
        <strain evidence="1">Expedition CK06-06</strain>
    </source>
</reference>
<organism evidence="1">
    <name type="scientific">marine sediment metagenome</name>
    <dbReference type="NCBI Taxonomy" id="412755"/>
    <lineage>
        <taxon>unclassified sequences</taxon>
        <taxon>metagenomes</taxon>
        <taxon>ecological metagenomes</taxon>
    </lineage>
</organism>
<name>X1E2V9_9ZZZZ</name>
<proteinExistence type="predicted"/>
<gene>
    <name evidence="1" type="ORF">S03H2_07997</name>
</gene>